<keyword evidence="1" id="KW-0813">Transport</keyword>
<keyword evidence="2" id="KW-0811">Translocation</keyword>
<organism evidence="4">
    <name type="scientific">Culex pipiens</name>
    <name type="common">House mosquito</name>
    <dbReference type="NCBI Taxonomy" id="7175"/>
    <lineage>
        <taxon>Eukaryota</taxon>
        <taxon>Metazoa</taxon>
        <taxon>Ecdysozoa</taxon>
        <taxon>Arthropoda</taxon>
        <taxon>Hexapoda</taxon>
        <taxon>Insecta</taxon>
        <taxon>Pterygota</taxon>
        <taxon>Neoptera</taxon>
        <taxon>Endopterygota</taxon>
        <taxon>Diptera</taxon>
        <taxon>Nematocera</taxon>
        <taxon>Culicoidea</taxon>
        <taxon>Culicidae</taxon>
        <taxon>Culicinae</taxon>
        <taxon>Culicini</taxon>
        <taxon>Culex</taxon>
        <taxon>Culex</taxon>
    </lineage>
</organism>
<dbReference type="InterPro" id="IPR014018">
    <property type="entry name" value="SecA_motor_DEAD"/>
</dbReference>
<dbReference type="GO" id="GO:0005524">
    <property type="term" value="F:ATP binding"/>
    <property type="evidence" value="ECO:0007669"/>
    <property type="project" value="InterPro"/>
</dbReference>
<name>A0A8D8K9J2_CULPI</name>
<dbReference type="GO" id="GO:0006886">
    <property type="term" value="P:intracellular protein transport"/>
    <property type="evidence" value="ECO:0007669"/>
    <property type="project" value="InterPro"/>
</dbReference>
<dbReference type="PROSITE" id="PS51196">
    <property type="entry name" value="SECA_MOTOR_DEAD"/>
    <property type="match status" value="1"/>
</dbReference>
<proteinExistence type="predicted"/>
<dbReference type="InterPro" id="IPR011115">
    <property type="entry name" value="SecA_DEAD"/>
</dbReference>
<dbReference type="Gene3D" id="3.40.50.300">
    <property type="entry name" value="P-loop containing nucleotide triphosphate hydrolases"/>
    <property type="match status" value="2"/>
</dbReference>
<dbReference type="GO" id="GO:0017038">
    <property type="term" value="P:protein import"/>
    <property type="evidence" value="ECO:0007669"/>
    <property type="project" value="InterPro"/>
</dbReference>
<keyword evidence="1" id="KW-0653">Protein transport</keyword>
<evidence type="ECO:0000256" key="1">
    <source>
        <dbReference type="ARBA" id="ARBA00022927"/>
    </source>
</evidence>
<accession>A0A8D8K9J2</accession>
<dbReference type="InterPro" id="IPR027417">
    <property type="entry name" value="P-loop_NTPase"/>
</dbReference>
<dbReference type="PANTHER" id="PTHR30612">
    <property type="entry name" value="SECA INNER MEMBRANE COMPONENT OF SEC PROTEIN SECRETION SYSTEM"/>
    <property type="match status" value="1"/>
</dbReference>
<evidence type="ECO:0000259" key="3">
    <source>
        <dbReference type="PROSITE" id="PS51196"/>
    </source>
</evidence>
<dbReference type="GO" id="GO:0016020">
    <property type="term" value="C:membrane"/>
    <property type="evidence" value="ECO:0007669"/>
    <property type="project" value="InterPro"/>
</dbReference>
<sequence length="1200" mass="139168">MVESAPECLQNFLRSACEKRIALISGEDIKLFMNMCTFLNKDIFEKPLKDLTICWINLMNSVKINETKEVVRFTQPIYFFLCKSLEEVIIEISNKTGIEKSKLLISDNNGWYANKTITWKQDNSLSRCLEHEYNFIFKLLKHFELTNRAIRPFNYSVVLLNRQKTSAYGNFIESAKRMFFNKSKNHLEVSDDVYIWYCMLDEVLSNVLPFASLKHGGELDLFRNILQKYTKLVREAGHDQLETVRVISHSLGRFIVQAIQLLKQDGNSDIEQRVLRGQLDVNSRVGFKSSNYFRDFINVFSDFWRCRNEVIALLPSKMNLPEMDIICNKLVEIIAVALGKKVDAGEMVNFFRVFNDFIIDLGEVQFDWFIKNETVQKNNVDSSVLSMIDNKWKNSDNATYRVIKIEEFLNFFDSPPNHYVIDIIDKLLSTIMIQMNRKDWGPNQDLSETDQVATTSSLISAIRSTLIYLDEQPDYVSFDRFLEERVNPFVSVVENSTNYSEFFSRISLIKESFWYIRKQNEMSIDYALEMFDNLNENVDKNLLQKSYDIYCDRFDKIMAITMGKQHTEKISFITQKKLKSVQQIHFKHWSQRFKQHTLPTILAKLAAIWSIQVSKDVSSTVGFFKPHCIQVLCVLRMLSADQIKVGVEKHFAQVLTGQGKSLVLALTAAILALTGHKVDLVCYNTYLVQKDETEFEDFFKTLKVNENIEYKTFDNMANTLITSDINGERVGLRELVNNMILGKPQPPFMTKDNGMENSVLLIDEADVFFTEDFYGKSYEPAVFPVIPGLTTIQEYIWNAINSNLSLADVQRRTQEFMDSDAFENRAEFNQFRTDKMKELLETIDGNLTRKTYTNKTLLNKHLQRMITCAWEVKHTHSASVLSGFKLSDNKTICMKDETGEFSHTCFCNYYLVFNYMRLKETNFVAEIEDVQNFGYLNIECGAISYALLPLNYPLILGVSGTLTDLNFHEKFAIENLYKIKQSSVMPSFFGCSNMCFNEEEDFHCSYAVDEWLNQVYRHTYTKIAKNRAVIIFFEDDEKLEKFRKEYSTQFDRVNVLTVNTKGTERDQFINEAGVAKTVTLASRRMGRGVDFKSSVTVEKNGGVHVIQTFLSSDVKEEIQIKGRTARKDNKGSYELIVCECDLPVVEAETPLFLNYTYKILDNDRKNKSLKTNEKLAAKIKQAQKDHELTMEYMKSFSKEK</sequence>
<dbReference type="GO" id="GO:0006605">
    <property type="term" value="P:protein targeting"/>
    <property type="evidence" value="ECO:0007669"/>
    <property type="project" value="InterPro"/>
</dbReference>
<dbReference type="Pfam" id="PF07517">
    <property type="entry name" value="SecA_DEAD"/>
    <property type="match status" value="1"/>
</dbReference>
<dbReference type="InterPro" id="IPR000185">
    <property type="entry name" value="SecA"/>
</dbReference>
<dbReference type="AlphaFoldDB" id="A0A8D8K9J2"/>
<evidence type="ECO:0000313" key="4">
    <source>
        <dbReference type="EMBL" id="CAG6586710.1"/>
    </source>
</evidence>
<dbReference type="PANTHER" id="PTHR30612:SF0">
    <property type="entry name" value="CHLOROPLAST PROTEIN-TRANSPORTING ATPASE"/>
    <property type="match status" value="1"/>
</dbReference>
<dbReference type="EMBL" id="HBUE01211689">
    <property type="protein sequence ID" value="CAG6534763.1"/>
    <property type="molecule type" value="Transcribed_RNA"/>
</dbReference>
<protein>
    <submittedName>
        <fullName evidence="4">Protein translocase subunit SecA 2</fullName>
    </submittedName>
</protein>
<dbReference type="EMBL" id="HBUE01318121">
    <property type="protein sequence ID" value="CAG6586710.1"/>
    <property type="molecule type" value="Transcribed_RNA"/>
</dbReference>
<dbReference type="SUPFAM" id="SSF52540">
    <property type="entry name" value="P-loop containing nucleoside triphosphate hydrolases"/>
    <property type="match status" value="2"/>
</dbReference>
<feature type="domain" description="SecA family profile" evidence="3">
    <location>
        <begin position="527"/>
        <end position="1176"/>
    </location>
</feature>
<evidence type="ECO:0000256" key="2">
    <source>
        <dbReference type="ARBA" id="ARBA00023010"/>
    </source>
</evidence>
<reference evidence="4" key="1">
    <citation type="submission" date="2021-05" db="EMBL/GenBank/DDBJ databases">
        <authorList>
            <person name="Alioto T."/>
            <person name="Alioto T."/>
            <person name="Gomez Garrido J."/>
        </authorList>
    </citation>
    <scope>NUCLEOTIDE SEQUENCE</scope>
</reference>